<dbReference type="GO" id="GO:0006397">
    <property type="term" value="P:mRNA processing"/>
    <property type="evidence" value="ECO:0007669"/>
    <property type="project" value="UniProtKB-KW"/>
</dbReference>
<accession>A0A507CM02</accession>
<evidence type="ECO:0000256" key="3">
    <source>
        <dbReference type="ARBA" id="ARBA00022664"/>
    </source>
</evidence>
<feature type="non-terminal residue" evidence="7">
    <location>
        <position position="126"/>
    </location>
</feature>
<evidence type="ECO:0000256" key="1">
    <source>
        <dbReference type="ARBA" id="ARBA00004123"/>
    </source>
</evidence>
<feature type="compositionally biased region" description="Acidic residues" evidence="5">
    <location>
        <begin position="13"/>
        <end position="30"/>
    </location>
</feature>
<keyword evidence="8" id="KW-1185">Reference proteome</keyword>
<dbReference type="STRING" id="246404.A0A507CM02"/>
<feature type="compositionally biased region" description="Low complexity" evidence="5">
    <location>
        <begin position="34"/>
        <end position="43"/>
    </location>
</feature>
<evidence type="ECO:0000313" key="7">
    <source>
        <dbReference type="EMBL" id="TPX39373.1"/>
    </source>
</evidence>
<feature type="region of interest" description="Disordered" evidence="5">
    <location>
        <begin position="1"/>
        <end position="63"/>
    </location>
</feature>
<comment type="similarity">
    <text evidence="2">Belongs to the FIP1 family.</text>
</comment>
<keyword evidence="3" id="KW-0507">mRNA processing</keyword>
<name>A0A507CM02_9FUNG</name>
<keyword evidence="4" id="KW-0539">Nucleus</keyword>
<gene>
    <name evidence="7" type="ORF">CcCBS67573_g10674</name>
</gene>
<dbReference type="PANTHER" id="PTHR13484">
    <property type="entry name" value="FIP1-LIKE 1 PROTEIN"/>
    <property type="match status" value="1"/>
</dbReference>
<evidence type="ECO:0000256" key="4">
    <source>
        <dbReference type="ARBA" id="ARBA00023242"/>
    </source>
</evidence>
<feature type="domain" description="Pre-mRNA polyadenylation factor Fip1" evidence="6">
    <location>
        <begin position="98"/>
        <end position="126"/>
    </location>
</feature>
<dbReference type="EMBL" id="QEAP01001927">
    <property type="protein sequence ID" value="TPX39373.1"/>
    <property type="molecule type" value="Genomic_DNA"/>
</dbReference>
<dbReference type="GO" id="GO:0005847">
    <property type="term" value="C:mRNA cleavage and polyadenylation specificity factor complex"/>
    <property type="evidence" value="ECO:0007669"/>
    <property type="project" value="TreeGrafter"/>
</dbReference>
<evidence type="ECO:0000256" key="5">
    <source>
        <dbReference type="SAM" id="MobiDB-lite"/>
    </source>
</evidence>
<dbReference type="AlphaFoldDB" id="A0A507CM02"/>
<sequence>MDDNDLLNASNENDADEGEYEEDSDDDIEIVMDAAAEAPKAAPISIKPMGASDPSATTQQSSTTAAAAATAAASGVPTKAGAIDINLVGQIEGKDLFDLDLDGVEDKPWRKPGADITDYFNFGFNE</sequence>
<dbReference type="InterPro" id="IPR051187">
    <property type="entry name" value="Pre-mRNA_3'-end_processing_reg"/>
</dbReference>
<dbReference type="Proteomes" id="UP000320333">
    <property type="component" value="Unassembled WGS sequence"/>
</dbReference>
<dbReference type="Pfam" id="PF05182">
    <property type="entry name" value="Fip1"/>
    <property type="match status" value="1"/>
</dbReference>
<comment type="subcellular location">
    <subcellularLocation>
        <location evidence="1">Nucleus</location>
    </subcellularLocation>
</comment>
<dbReference type="InterPro" id="IPR007854">
    <property type="entry name" value="Fip1_dom"/>
</dbReference>
<evidence type="ECO:0000259" key="6">
    <source>
        <dbReference type="Pfam" id="PF05182"/>
    </source>
</evidence>
<dbReference type="PANTHER" id="PTHR13484:SF0">
    <property type="entry name" value="PRE-MRNA 3'-END-PROCESSING FACTOR FIP1"/>
    <property type="match status" value="1"/>
</dbReference>
<evidence type="ECO:0000256" key="2">
    <source>
        <dbReference type="ARBA" id="ARBA00007459"/>
    </source>
</evidence>
<comment type="caution">
    <text evidence="7">The sequence shown here is derived from an EMBL/GenBank/DDBJ whole genome shotgun (WGS) entry which is preliminary data.</text>
</comment>
<protein>
    <recommendedName>
        <fullName evidence="6">Pre-mRNA polyadenylation factor Fip1 domain-containing protein</fullName>
    </recommendedName>
</protein>
<reference evidence="7 8" key="1">
    <citation type="journal article" date="2019" name="Sci. Rep.">
        <title>Comparative genomics of chytrid fungi reveal insights into the obligate biotrophic and pathogenic lifestyle of Synchytrium endobioticum.</title>
        <authorList>
            <person name="van de Vossenberg B.T.L.H."/>
            <person name="Warris S."/>
            <person name="Nguyen H.D.T."/>
            <person name="van Gent-Pelzer M.P.E."/>
            <person name="Joly D.L."/>
            <person name="van de Geest H.C."/>
            <person name="Bonants P.J.M."/>
            <person name="Smith D.S."/>
            <person name="Levesque C.A."/>
            <person name="van der Lee T.A.J."/>
        </authorList>
    </citation>
    <scope>NUCLEOTIDE SEQUENCE [LARGE SCALE GENOMIC DNA]</scope>
    <source>
        <strain evidence="7 8">CBS 675.73</strain>
    </source>
</reference>
<dbReference type="OrthoDB" id="1917198at2759"/>
<organism evidence="7 8">
    <name type="scientific">Chytriomyces confervae</name>
    <dbReference type="NCBI Taxonomy" id="246404"/>
    <lineage>
        <taxon>Eukaryota</taxon>
        <taxon>Fungi</taxon>
        <taxon>Fungi incertae sedis</taxon>
        <taxon>Chytridiomycota</taxon>
        <taxon>Chytridiomycota incertae sedis</taxon>
        <taxon>Chytridiomycetes</taxon>
        <taxon>Chytridiales</taxon>
        <taxon>Chytriomycetaceae</taxon>
        <taxon>Chytriomyces</taxon>
    </lineage>
</organism>
<proteinExistence type="inferred from homology"/>
<evidence type="ECO:0000313" key="8">
    <source>
        <dbReference type="Proteomes" id="UP000320333"/>
    </source>
</evidence>